<dbReference type="InterPro" id="IPR011060">
    <property type="entry name" value="RibuloseP-bd_barrel"/>
</dbReference>
<evidence type="ECO:0000256" key="2">
    <source>
        <dbReference type="ARBA" id="ARBA00023235"/>
    </source>
</evidence>
<proteinExistence type="predicted"/>
<dbReference type="EC" id="5.1.3.1" evidence="3"/>
<dbReference type="GO" id="GO:0005975">
    <property type="term" value="P:carbohydrate metabolic process"/>
    <property type="evidence" value="ECO:0007669"/>
    <property type="project" value="InterPro"/>
</dbReference>
<dbReference type="AlphaFoldDB" id="A0A6N2XB06"/>
<dbReference type="InterPro" id="IPR013785">
    <property type="entry name" value="Aldolase_TIM"/>
</dbReference>
<name>A0A6N2XB06_CLOIN</name>
<sequence length="247" mass="27350">MKSKRTGTISASCRFCLDNMRTVSKDKKILVSASLSCADLLHVSDAIAQINASDIDFVHYDVVDGMFNNCFVFGDLVLEKIRPICDKPVEVHLAVQNVRPYIEPFARAGADYIAVHYEIDDDLEDIFAHIRSAGCRPVLAMRCDTEMPSDFVKLASQVDWILKLMVQPGYAGQHMRREAVEHIRSMKEQITANCLSCRIQADGNIHTGTIPQVCAAGASILTGGTSGLFRQDADLQENLRRMKEAAS</sequence>
<dbReference type="EMBL" id="CACRTE010000054">
    <property type="protein sequence ID" value="VYT51421.1"/>
    <property type="molecule type" value="Genomic_DNA"/>
</dbReference>
<dbReference type="PANTHER" id="PTHR11749">
    <property type="entry name" value="RIBULOSE-5-PHOSPHATE-3-EPIMERASE"/>
    <property type="match status" value="1"/>
</dbReference>
<dbReference type="GO" id="GO:0004750">
    <property type="term" value="F:D-ribulose-phosphate 3-epimerase activity"/>
    <property type="evidence" value="ECO:0007669"/>
    <property type="project" value="UniProtKB-EC"/>
</dbReference>
<dbReference type="SUPFAM" id="SSF51366">
    <property type="entry name" value="Ribulose-phoshate binding barrel"/>
    <property type="match status" value="1"/>
</dbReference>
<dbReference type="InterPro" id="IPR000056">
    <property type="entry name" value="Ribul_P_3_epim-like"/>
</dbReference>
<evidence type="ECO:0000256" key="1">
    <source>
        <dbReference type="ARBA" id="ARBA00022723"/>
    </source>
</evidence>
<keyword evidence="1" id="KW-0479">Metal-binding</keyword>
<organism evidence="3">
    <name type="scientific">Clostridium innocuum</name>
    <dbReference type="NCBI Taxonomy" id="1522"/>
    <lineage>
        <taxon>Bacteria</taxon>
        <taxon>Bacillati</taxon>
        <taxon>Bacillota</taxon>
        <taxon>Clostridia</taxon>
        <taxon>Eubacteriales</taxon>
        <taxon>Clostridiaceae</taxon>
        <taxon>Clostridium</taxon>
    </lineage>
</organism>
<dbReference type="Gene3D" id="3.20.20.70">
    <property type="entry name" value="Aldolase class I"/>
    <property type="match status" value="1"/>
</dbReference>
<keyword evidence="2 3" id="KW-0413">Isomerase</keyword>
<dbReference type="GO" id="GO:0046872">
    <property type="term" value="F:metal ion binding"/>
    <property type="evidence" value="ECO:0007669"/>
    <property type="project" value="UniProtKB-KW"/>
</dbReference>
<gene>
    <name evidence="3" type="primary">rpe_4</name>
    <name evidence="3" type="ORF">CILFYP12_04160</name>
</gene>
<reference evidence="3" key="1">
    <citation type="submission" date="2019-11" db="EMBL/GenBank/DDBJ databases">
        <authorList>
            <person name="Feng L."/>
        </authorList>
    </citation>
    <scope>NUCLEOTIDE SEQUENCE</scope>
    <source>
        <strain evidence="3">CinnocuumLFYP12</strain>
    </source>
</reference>
<protein>
    <submittedName>
        <fullName evidence="3">Ribulose-phosphate 3-epimerase</fullName>
        <ecNumber evidence="3">5.1.3.1</ecNumber>
    </submittedName>
</protein>
<evidence type="ECO:0000313" key="3">
    <source>
        <dbReference type="EMBL" id="VYT51421.1"/>
    </source>
</evidence>
<accession>A0A6N2XB06</accession>
<dbReference type="Pfam" id="PF00834">
    <property type="entry name" value="Ribul_P_3_epim"/>
    <property type="match status" value="1"/>
</dbReference>